<accession>A0A2V2ESG2</accession>
<evidence type="ECO:0000313" key="5">
    <source>
        <dbReference type="Proteomes" id="UP000247612"/>
    </source>
</evidence>
<evidence type="ECO:0000313" key="4">
    <source>
        <dbReference type="EMBL" id="PXX80490.1"/>
    </source>
</evidence>
<dbReference type="GO" id="GO:0016226">
    <property type="term" value="P:iron-sulfur cluster assembly"/>
    <property type="evidence" value="ECO:0007669"/>
    <property type="project" value="InterPro"/>
</dbReference>
<dbReference type="GeneID" id="94441432"/>
<dbReference type="STRING" id="1034346.GCA_000313565_02095"/>
<protein>
    <submittedName>
        <fullName evidence="4">Fe-S cluster biogenesis protein NfuA</fullName>
    </submittedName>
    <submittedName>
        <fullName evidence="3">NifU family protein</fullName>
    </submittedName>
</protein>
<dbReference type="GO" id="GO:0005506">
    <property type="term" value="F:iron ion binding"/>
    <property type="evidence" value="ECO:0007669"/>
    <property type="project" value="InterPro"/>
</dbReference>
<dbReference type="AlphaFoldDB" id="A0A2V2ESG2"/>
<dbReference type="PANTHER" id="PTHR11178">
    <property type="entry name" value="IRON-SULFUR CLUSTER SCAFFOLD PROTEIN NFU-RELATED"/>
    <property type="match status" value="1"/>
</dbReference>
<gene>
    <name evidence="4" type="ORF">DES51_10382</name>
    <name evidence="3" type="ORF">MQE39_00455</name>
</gene>
<dbReference type="Proteomes" id="UP001276902">
    <property type="component" value="Unassembled WGS sequence"/>
</dbReference>
<dbReference type="InterPro" id="IPR034904">
    <property type="entry name" value="FSCA_dom_sf"/>
</dbReference>
<dbReference type="EMBL" id="QJKH01000003">
    <property type="protein sequence ID" value="PXX80490.1"/>
    <property type="molecule type" value="Genomic_DNA"/>
</dbReference>
<comment type="caution">
    <text evidence="4">The sequence shown here is derived from an EMBL/GenBank/DDBJ whole genome shotgun (WGS) entry which is preliminary data.</text>
</comment>
<proteinExistence type="predicted"/>
<dbReference type="Pfam" id="PF01106">
    <property type="entry name" value="NifU"/>
    <property type="match status" value="1"/>
</dbReference>
<sequence length="79" mass="8947">MKTKEEEIIDVLEKIRPYIQRDGGDLEFVEFKEGIVYVRMLGACSDCLALDDTIKMGVEALLLEEVSGVTEVRIVENQL</sequence>
<comment type="function">
    <text evidence="1">May be involved in the formation or repair of [Fe-S] clusters present in iron-sulfur proteins.</text>
</comment>
<feature type="domain" description="NIF system FeS cluster assembly NifU C-terminal" evidence="2">
    <location>
        <begin position="9"/>
        <end position="72"/>
    </location>
</feature>
<dbReference type="Gene3D" id="3.30.300.130">
    <property type="entry name" value="Fe-S cluster assembly (FSCA)"/>
    <property type="match status" value="1"/>
</dbReference>
<dbReference type="RefSeq" id="WP_022938399.1">
    <property type="nucleotide sequence ID" value="NZ_BAABZA010000009.1"/>
</dbReference>
<evidence type="ECO:0000313" key="3">
    <source>
        <dbReference type="EMBL" id="MDY5166598.1"/>
    </source>
</evidence>
<name>A0A2V2ESG2_9FIRM</name>
<dbReference type="Proteomes" id="UP000247612">
    <property type="component" value="Unassembled WGS sequence"/>
</dbReference>
<dbReference type="OrthoDB" id="9796965at2"/>
<dbReference type="SUPFAM" id="SSF117916">
    <property type="entry name" value="Fe-S cluster assembly (FSCA) domain-like"/>
    <property type="match status" value="1"/>
</dbReference>
<dbReference type="InterPro" id="IPR001075">
    <property type="entry name" value="NIF_FeS_clus_asmbl_NifU_C"/>
</dbReference>
<keyword evidence="5" id="KW-1185">Reference proteome</keyword>
<evidence type="ECO:0000259" key="2">
    <source>
        <dbReference type="Pfam" id="PF01106"/>
    </source>
</evidence>
<organism evidence="4 5">
    <name type="scientific">Dielma fastidiosa</name>
    <dbReference type="NCBI Taxonomy" id="1034346"/>
    <lineage>
        <taxon>Bacteria</taxon>
        <taxon>Bacillati</taxon>
        <taxon>Bacillota</taxon>
        <taxon>Erysipelotrichia</taxon>
        <taxon>Erysipelotrichales</taxon>
        <taxon>Erysipelotrichaceae</taxon>
        <taxon>Dielma</taxon>
    </lineage>
</organism>
<reference evidence="4 5" key="1">
    <citation type="submission" date="2018-05" db="EMBL/GenBank/DDBJ databases">
        <title>Genomic Encyclopedia of Type Strains, Phase IV (KMG-IV): sequencing the most valuable type-strain genomes for metagenomic binning, comparative biology and taxonomic classification.</title>
        <authorList>
            <person name="Goeker M."/>
        </authorList>
    </citation>
    <scope>NUCLEOTIDE SEQUENCE [LARGE SCALE GENOMIC DNA]</scope>
    <source>
        <strain evidence="4 5">JC118</strain>
    </source>
</reference>
<evidence type="ECO:0000256" key="1">
    <source>
        <dbReference type="ARBA" id="ARBA00049958"/>
    </source>
</evidence>
<reference evidence="3" key="2">
    <citation type="submission" date="2022-03" db="EMBL/GenBank/DDBJ databases">
        <title>First case of bacteraemia caused by Dielma fastidiosa in a patient hospitalised with diverticulitis.</title>
        <authorList>
            <person name="Forman-Ankjaer B."/>
            <person name="Hvid-Jensen F."/>
            <person name="Kobel C.M."/>
            <person name="Greve T."/>
        </authorList>
    </citation>
    <scope>NUCLEOTIDE SEQUENCE</scope>
    <source>
        <strain evidence="3">AUH_DF_2021</strain>
    </source>
</reference>
<dbReference type="GO" id="GO:0051536">
    <property type="term" value="F:iron-sulfur cluster binding"/>
    <property type="evidence" value="ECO:0007669"/>
    <property type="project" value="InterPro"/>
</dbReference>
<dbReference type="EMBL" id="JALDAW010000002">
    <property type="protein sequence ID" value="MDY5166598.1"/>
    <property type="molecule type" value="Genomic_DNA"/>
</dbReference>